<dbReference type="GO" id="GO:0022857">
    <property type="term" value="F:transmembrane transporter activity"/>
    <property type="evidence" value="ECO:0007669"/>
    <property type="project" value="InterPro"/>
</dbReference>
<dbReference type="Proteomes" id="UP000183954">
    <property type="component" value="Unassembled WGS sequence"/>
</dbReference>
<dbReference type="RefSeq" id="WP_073032314.1">
    <property type="nucleotide sequence ID" value="NZ_FQXJ01000022.1"/>
</dbReference>
<dbReference type="PANTHER" id="PTHR43370">
    <property type="entry name" value="SUGAR ABC TRANSPORTER INTEGRAL MEMBRANE PROTEIN-RELATED"/>
    <property type="match status" value="1"/>
</dbReference>
<reference evidence="8" key="1">
    <citation type="submission" date="2016-11" db="EMBL/GenBank/DDBJ databases">
        <authorList>
            <person name="Varghese N."/>
            <person name="Submissions S."/>
        </authorList>
    </citation>
    <scope>NUCLEOTIDE SEQUENCE [LARGE SCALE GENOMIC DNA]</scope>
    <source>
        <strain evidence="8">DSM 15449</strain>
    </source>
</reference>
<feature type="transmembrane region" description="Helical" evidence="6">
    <location>
        <begin position="32"/>
        <end position="51"/>
    </location>
</feature>
<feature type="transmembrane region" description="Helical" evidence="6">
    <location>
        <begin position="266"/>
        <end position="285"/>
    </location>
</feature>
<proteinExistence type="predicted"/>
<dbReference type="OrthoDB" id="9792579at2"/>
<feature type="transmembrane region" description="Helical" evidence="6">
    <location>
        <begin position="190"/>
        <end position="209"/>
    </location>
</feature>
<evidence type="ECO:0000256" key="1">
    <source>
        <dbReference type="ARBA" id="ARBA00004651"/>
    </source>
</evidence>
<sequence length="304" mass="32442">MIYLLSATIMMGTPLLFGALAEVIAERTGMMVTAIEGIFLMGAWAGFVGGYLSGSLIVGFLAAMLAGLLVASLYGWICIYLKQHQVVTGVAINLLVVGLCSFLYRVIFGVPITPLTVNPLATIPIPLLSEIPLLGPILFNQNILTYIIYVLAPLSYFMLYKTSIGLTIRSAGENPEAVDVAGINVLRVRFLTVLLAGVMGGVAGAFYSIGFLGMFTTNIIGGRGWIAFAICFLGNWNPKGAVIGTLAFGFAEAIAIYMQSTGNSALFPNELFIALPYIMTIVLTISRKSFSVPAKLGVPYVKEN</sequence>
<protein>
    <submittedName>
        <fullName evidence="7">Simple sugar transport system permease protein</fullName>
    </submittedName>
</protein>
<dbReference type="EMBL" id="FQXJ01000022">
    <property type="protein sequence ID" value="SHI68198.1"/>
    <property type="molecule type" value="Genomic_DNA"/>
</dbReference>
<keyword evidence="3 6" id="KW-0812">Transmembrane</keyword>
<name>A0A1M6D585_9FIRM</name>
<keyword evidence="7" id="KW-0813">Transport</keyword>
<evidence type="ECO:0000313" key="8">
    <source>
        <dbReference type="Proteomes" id="UP000183954"/>
    </source>
</evidence>
<dbReference type="AlphaFoldDB" id="A0A1M6D585"/>
<evidence type="ECO:0000256" key="3">
    <source>
        <dbReference type="ARBA" id="ARBA00022692"/>
    </source>
</evidence>
<dbReference type="CDD" id="cd06580">
    <property type="entry name" value="TM_PBP1_transp_TpRbsC_like"/>
    <property type="match status" value="1"/>
</dbReference>
<feature type="transmembrane region" description="Helical" evidence="6">
    <location>
        <begin position="6"/>
        <end position="25"/>
    </location>
</feature>
<dbReference type="InterPro" id="IPR001851">
    <property type="entry name" value="ABC_transp_permease"/>
</dbReference>
<evidence type="ECO:0000256" key="4">
    <source>
        <dbReference type="ARBA" id="ARBA00022989"/>
    </source>
</evidence>
<feature type="transmembrane region" description="Helical" evidence="6">
    <location>
        <begin position="241"/>
        <end position="260"/>
    </location>
</feature>
<organism evidence="7 8">
    <name type="scientific">Desulfosporosinus lacus DSM 15449</name>
    <dbReference type="NCBI Taxonomy" id="1121420"/>
    <lineage>
        <taxon>Bacteria</taxon>
        <taxon>Bacillati</taxon>
        <taxon>Bacillota</taxon>
        <taxon>Clostridia</taxon>
        <taxon>Eubacteriales</taxon>
        <taxon>Desulfitobacteriaceae</taxon>
        <taxon>Desulfosporosinus</taxon>
    </lineage>
</organism>
<feature type="transmembrane region" description="Helical" evidence="6">
    <location>
        <begin position="86"/>
        <end position="107"/>
    </location>
</feature>
<evidence type="ECO:0000256" key="5">
    <source>
        <dbReference type="ARBA" id="ARBA00023136"/>
    </source>
</evidence>
<evidence type="ECO:0000313" key="7">
    <source>
        <dbReference type="EMBL" id="SHI68198.1"/>
    </source>
</evidence>
<feature type="transmembrane region" description="Helical" evidence="6">
    <location>
        <begin position="143"/>
        <end position="160"/>
    </location>
</feature>
<feature type="transmembrane region" description="Helical" evidence="6">
    <location>
        <begin position="57"/>
        <end position="79"/>
    </location>
</feature>
<dbReference type="PANTHER" id="PTHR43370:SF2">
    <property type="entry name" value="ABC TRANSPORTER PERMEASE PROTEIN"/>
    <property type="match status" value="1"/>
</dbReference>
<keyword evidence="8" id="KW-1185">Reference proteome</keyword>
<dbReference type="STRING" id="1121420.SAMN02746098_04474"/>
<dbReference type="GO" id="GO:0005886">
    <property type="term" value="C:plasma membrane"/>
    <property type="evidence" value="ECO:0007669"/>
    <property type="project" value="UniProtKB-SubCell"/>
</dbReference>
<gene>
    <name evidence="7" type="ORF">SAMN02746098_04474</name>
</gene>
<dbReference type="Pfam" id="PF02653">
    <property type="entry name" value="BPD_transp_2"/>
    <property type="match status" value="1"/>
</dbReference>
<keyword evidence="4 6" id="KW-1133">Transmembrane helix</keyword>
<keyword evidence="2" id="KW-1003">Cell membrane</keyword>
<evidence type="ECO:0000256" key="6">
    <source>
        <dbReference type="SAM" id="Phobius"/>
    </source>
</evidence>
<evidence type="ECO:0000256" key="2">
    <source>
        <dbReference type="ARBA" id="ARBA00022475"/>
    </source>
</evidence>
<comment type="subcellular location">
    <subcellularLocation>
        <location evidence="1">Cell membrane</location>
        <topology evidence="1">Multi-pass membrane protein</topology>
    </subcellularLocation>
</comment>
<feature type="transmembrane region" description="Helical" evidence="6">
    <location>
        <begin position="215"/>
        <end position="234"/>
    </location>
</feature>
<keyword evidence="5 6" id="KW-0472">Membrane</keyword>
<keyword evidence="7" id="KW-0762">Sugar transport</keyword>
<accession>A0A1M6D585</accession>